<organism evidence="2 3">
    <name type="scientific">Stylosanthes scabra</name>
    <dbReference type="NCBI Taxonomy" id="79078"/>
    <lineage>
        <taxon>Eukaryota</taxon>
        <taxon>Viridiplantae</taxon>
        <taxon>Streptophyta</taxon>
        <taxon>Embryophyta</taxon>
        <taxon>Tracheophyta</taxon>
        <taxon>Spermatophyta</taxon>
        <taxon>Magnoliopsida</taxon>
        <taxon>eudicotyledons</taxon>
        <taxon>Gunneridae</taxon>
        <taxon>Pentapetalae</taxon>
        <taxon>rosids</taxon>
        <taxon>fabids</taxon>
        <taxon>Fabales</taxon>
        <taxon>Fabaceae</taxon>
        <taxon>Papilionoideae</taxon>
        <taxon>50 kb inversion clade</taxon>
        <taxon>dalbergioids sensu lato</taxon>
        <taxon>Dalbergieae</taxon>
        <taxon>Pterocarpus clade</taxon>
        <taxon>Stylosanthes</taxon>
    </lineage>
</organism>
<evidence type="ECO:0000313" key="3">
    <source>
        <dbReference type="Proteomes" id="UP001341840"/>
    </source>
</evidence>
<accession>A0ABU6VJZ3</accession>
<dbReference type="Proteomes" id="UP001341840">
    <property type="component" value="Unassembled WGS sequence"/>
</dbReference>
<feature type="region of interest" description="Disordered" evidence="1">
    <location>
        <begin position="39"/>
        <end position="63"/>
    </location>
</feature>
<dbReference type="EMBL" id="JASCZI010151350">
    <property type="protein sequence ID" value="MED6172248.1"/>
    <property type="molecule type" value="Genomic_DNA"/>
</dbReference>
<proteinExistence type="predicted"/>
<sequence>MEFYVEVRQVGGSSGFCPFVPAVGPAPINIVELNYNSGEDSDYEEESPYHSTEEDEAVPNTPTLGGTRLVLPALLLIPGLTEVPSIFQQLDPDTRHVEDTTMESVAIEYNTDGGLEFIVGHRMEVRKIGGPTLVWPPSWQKIILS</sequence>
<keyword evidence="3" id="KW-1185">Reference proteome</keyword>
<name>A0ABU6VJZ3_9FABA</name>
<comment type="caution">
    <text evidence="2">The sequence shown here is derived from an EMBL/GenBank/DDBJ whole genome shotgun (WGS) entry which is preliminary data.</text>
</comment>
<evidence type="ECO:0000313" key="2">
    <source>
        <dbReference type="EMBL" id="MED6172248.1"/>
    </source>
</evidence>
<protein>
    <submittedName>
        <fullName evidence="2">Uncharacterized protein</fullName>
    </submittedName>
</protein>
<reference evidence="2 3" key="1">
    <citation type="journal article" date="2023" name="Plants (Basel)">
        <title>Bridging the Gap: Combining Genomics and Transcriptomics Approaches to Understand Stylosanthes scabra, an Orphan Legume from the Brazilian Caatinga.</title>
        <authorList>
            <person name="Ferreira-Neto J.R.C."/>
            <person name="da Silva M.D."/>
            <person name="Binneck E."/>
            <person name="de Melo N.F."/>
            <person name="da Silva R.H."/>
            <person name="de Melo A.L.T.M."/>
            <person name="Pandolfi V."/>
            <person name="Bustamante F.O."/>
            <person name="Brasileiro-Vidal A.C."/>
            <person name="Benko-Iseppon A.M."/>
        </authorList>
    </citation>
    <scope>NUCLEOTIDE SEQUENCE [LARGE SCALE GENOMIC DNA]</scope>
    <source>
        <tissue evidence="2">Leaves</tissue>
    </source>
</reference>
<gene>
    <name evidence="2" type="ORF">PIB30_048295</name>
</gene>
<evidence type="ECO:0000256" key="1">
    <source>
        <dbReference type="SAM" id="MobiDB-lite"/>
    </source>
</evidence>